<dbReference type="EMBL" id="CM007382">
    <property type="protein sequence ID" value="ONK78026.1"/>
    <property type="molecule type" value="Genomic_DNA"/>
</dbReference>
<feature type="compositionally biased region" description="Basic and acidic residues" evidence="1">
    <location>
        <begin position="37"/>
        <end position="61"/>
    </location>
</feature>
<gene>
    <name evidence="2" type="ORF">A4U43_C02F13420</name>
</gene>
<feature type="compositionally biased region" description="Basic and acidic residues" evidence="1">
    <location>
        <begin position="119"/>
        <end position="143"/>
    </location>
</feature>
<dbReference type="Gramene" id="ONK78026">
    <property type="protein sequence ID" value="ONK78026"/>
    <property type="gene ID" value="A4U43_C02F13420"/>
</dbReference>
<accession>A0A5P1FI85</accession>
<reference evidence="3" key="1">
    <citation type="journal article" date="2017" name="Nat. Commun.">
        <title>The asparagus genome sheds light on the origin and evolution of a young Y chromosome.</title>
        <authorList>
            <person name="Harkess A."/>
            <person name="Zhou J."/>
            <person name="Xu C."/>
            <person name="Bowers J.E."/>
            <person name="Van der Hulst R."/>
            <person name="Ayyampalayam S."/>
            <person name="Mercati F."/>
            <person name="Riccardi P."/>
            <person name="McKain M.R."/>
            <person name="Kakrana A."/>
            <person name="Tang H."/>
            <person name="Ray J."/>
            <person name="Groenendijk J."/>
            <person name="Arikit S."/>
            <person name="Mathioni S.M."/>
            <person name="Nakano M."/>
            <person name="Shan H."/>
            <person name="Telgmann-Rauber A."/>
            <person name="Kanno A."/>
            <person name="Yue Z."/>
            <person name="Chen H."/>
            <person name="Li W."/>
            <person name="Chen Y."/>
            <person name="Xu X."/>
            <person name="Zhang Y."/>
            <person name="Luo S."/>
            <person name="Chen H."/>
            <person name="Gao J."/>
            <person name="Mao Z."/>
            <person name="Pires J.C."/>
            <person name="Luo M."/>
            <person name="Kudrna D."/>
            <person name="Wing R.A."/>
            <person name="Meyers B.C."/>
            <person name="Yi K."/>
            <person name="Kong H."/>
            <person name="Lavrijsen P."/>
            <person name="Sunseri F."/>
            <person name="Falavigna A."/>
            <person name="Ye Y."/>
            <person name="Leebens-Mack J.H."/>
            <person name="Chen G."/>
        </authorList>
    </citation>
    <scope>NUCLEOTIDE SEQUENCE [LARGE SCALE GENOMIC DNA]</scope>
    <source>
        <strain evidence="3">cv. DH0086</strain>
    </source>
</reference>
<sequence>MSKGNRAEQPQERQAVRGGRAPAGEYEGVTEGTLVPRRREEEKREERLDGPHPCRRGKGDQLSEGEGGETSQNEPPCQRGQGKGPAGKRGDEGWKVTCGRLEEQIRGSCEGGDRGGSSAEREQRRVDKDSRGERQGPKADRGKGGGAQADGGKRRRPPAEPGKG</sequence>
<feature type="compositionally biased region" description="Basic and acidic residues" evidence="1">
    <location>
        <begin position="88"/>
        <end position="105"/>
    </location>
</feature>
<protein>
    <submittedName>
        <fullName evidence="2">Uncharacterized protein</fullName>
    </submittedName>
</protein>
<dbReference type="AlphaFoldDB" id="A0A5P1FI85"/>
<feature type="compositionally biased region" description="Basic and acidic residues" evidence="1">
    <location>
        <begin position="1"/>
        <end position="15"/>
    </location>
</feature>
<proteinExistence type="predicted"/>
<feature type="region of interest" description="Disordered" evidence="1">
    <location>
        <begin position="1"/>
        <end position="164"/>
    </location>
</feature>
<evidence type="ECO:0000313" key="3">
    <source>
        <dbReference type="Proteomes" id="UP000243459"/>
    </source>
</evidence>
<evidence type="ECO:0000256" key="1">
    <source>
        <dbReference type="SAM" id="MobiDB-lite"/>
    </source>
</evidence>
<name>A0A5P1FI85_ASPOF</name>
<evidence type="ECO:0000313" key="2">
    <source>
        <dbReference type="EMBL" id="ONK78026.1"/>
    </source>
</evidence>
<organism evidence="2 3">
    <name type="scientific">Asparagus officinalis</name>
    <name type="common">Garden asparagus</name>
    <dbReference type="NCBI Taxonomy" id="4686"/>
    <lineage>
        <taxon>Eukaryota</taxon>
        <taxon>Viridiplantae</taxon>
        <taxon>Streptophyta</taxon>
        <taxon>Embryophyta</taxon>
        <taxon>Tracheophyta</taxon>
        <taxon>Spermatophyta</taxon>
        <taxon>Magnoliopsida</taxon>
        <taxon>Liliopsida</taxon>
        <taxon>Asparagales</taxon>
        <taxon>Asparagaceae</taxon>
        <taxon>Asparagoideae</taxon>
        <taxon>Asparagus</taxon>
    </lineage>
</organism>
<keyword evidence="3" id="KW-1185">Reference proteome</keyword>
<dbReference type="Proteomes" id="UP000243459">
    <property type="component" value="Chromosome 2"/>
</dbReference>